<protein>
    <submittedName>
        <fullName evidence="2">Jg9974 protein</fullName>
    </submittedName>
</protein>
<sequence>MSDVGTLAAMDAFAGGARRRPARLPPPPPFVPPPPPQRHDHYYVRRKSPVPKHSSNLTLFARTNGTSPQSCSNMHFHCTLHVIYQASLSYKPHSIRHND</sequence>
<reference evidence="2" key="1">
    <citation type="submission" date="2022-03" db="EMBL/GenBank/DDBJ databases">
        <authorList>
            <person name="Lindestad O."/>
        </authorList>
    </citation>
    <scope>NUCLEOTIDE SEQUENCE</scope>
</reference>
<dbReference type="Proteomes" id="UP000838756">
    <property type="component" value="Unassembled WGS sequence"/>
</dbReference>
<gene>
    <name evidence="2" type="primary">jg9974</name>
    <name evidence="2" type="ORF">PAEG_LOCUS23506</name>
</gene>
<keyword evidence="3" id="KW-1185">Reference proteome</keyword>
<name>A0A8S4S8K8_9NEOP</name>
<feature type="region of interest" description="Disordered" evidence="1">
    <location>
        <begin position="1"/>
        <end position="38"/>
    </location>
</feature>
<organism evidence="2 3">
    <name type="scientific">Pararge aegeria aegeria</name>
    <dbReference type="NCBI Taxonomy" id="348720"/>
    <lineage>
        <taxon>Eukaryota</taxon>
        <taxon>Metazoa</taxon>
        <taxon>Ecdysozoa</taxon>
        <taxon>Arthropoda</taxon>
        <taxon>Hexapoda</taxon>
        <taxon>Insecta</taxon>
        <taxon>Pterygota</taxon>
        <taxon>Neoptera</taxon>
        <taxon>Endopterygota</taxon>
        <taxon>Lepidoptera</taxon>
        <taxon>Glossata</taxon>
        <taxon>Ditrysia</taxon>
        <taxon>Papilionoidea</taxon>
        <taxon>Nymphalidae</taxon>
        <taxon>Satyrinae</taxon>
        <taxon>Satyrini</taxon>
        <taxon>Parargina</taxon>
        <taxon>Pararge</taxon>
    </lineage>
</organism>
<dbReference type="AlphaFoldDB" id="A0A8S4S8K8"/>
<evidence type="ECO:0000313" key="2">
    <source>
        <dbReference type="EMBL" id="CAH2259117.1"/>
    </source>
</evidence>
<feature type="compositionally biased region" description="Pro residues" evidence="1">
    <location>
        <begin position="23"/>
        <end position="36"/>
    </location>
</feature>
<dbReference type="EMBL" id="CAKXAJ010026152">
    <property type="protein sequence ID" value="CAH2259117.1"/>
    <property type="molecule type" value="Genomic_DNA"/>
</dbReference>
<dbReference type="OrthoDB" id="5563016at2759"/>
<evidence type="ECO:0000313" key="3">
    <source>
        <dbReference type="Proteomes" id="UP000838756"/>
    </source>
</evidence>
<accession>A0A8S4S8K8</accession>
<proteinExistence type="predicted"/>
<evidence type="ECO:0000256" key="1">
    <source>
        <dbReference type="SAM" id="MobiDB-lite"/>
    </source>
</evidence>
<comment type="caution">
    <text evidence="2">The sequence shown here is derived from an EMBL/GenBank/DDBJ whole genome shotgun (WGS) entry which is preliminary data.</text>
</comment>